<dbReference type="EMBL" id="JAJSOW010000102">
    <property type="protein sequence ID" value="KAI9176714.1"/>
    <property type="molecule type" value="Genomic_DNA"/>
</dbReference>
<protein>
    <submittedName>
        <fullName evidence="1">Uncharacterized protein</fullName>
    </submittedName>
</protein>
<name>A0AAD5IYU2_ACENE</name>
<keyword evidence="2" id="KW-1185">Reference proteome</keyword>
<evidence type="ECO:0000313" key="2">
    <source>
        <dbReference type="Proteomes" id="UP001064489"/>
    </source>
</evidence>
<dbReference type="AlphaFoldDB" id="A0AAD5IYU2"/>
<reference evidence="1" key="2">
    <citation type="submission" date="2023-02" db="EMBL/GenBank/DDBJ databases">
        <authorList>
            <person name="Swenson N.G."/>
            <person name="Wegrzyn J.L."/>
            <person name="Mcevoy S.L."/>
        </authorList>
    </citation>
    <scope>NUCLEOTIDE SEQUENCE</scope>
    <source>
        <strain evidence="1">91603</strain>
        <tissue evidence="1">Leaf</tissue>
    </source>
</reference>
<reference evidence="1" key="1">
    <citation type="journal article" date="2022" name="Plant J.">
        <title>Strategies of tolerance reflected in two North American maple genomes.</title>
        <authorList>
            <person name="McEvoy S.L."/>
            <person name="Sezen U.U."/>
            <person name="Trouern-Trend A."/>
            <person name="McMahon S.M."/>
            <person name="Schaberg P.G."/>
            <person name="Yang J."/>
            <person name="Wegrzyn J.L."/>
            <person name="Swenson N.G."/>
        </authorList>
    </citation>
    <scope>NUCLEOTIDE SEQUENCE</scope>
    <source>
        <strain evidence="1">91603</strain>
    </source>
</reference>
<dbReference type="Proteomes" id="UP001064489">
    <property type="component" value="Chromosome 5"/>
</dbReference>
<organism evidence="1 2">
    <name type="scientific">Acer negundo</name>
    <name type="common">Box elder</name>
    <dbReference type="NCBI Taxonomy" id="4023"/>
    <lineage>
        <taxon>Eukaryota</taxon>
        <taxon>Viridiplantae</taxon>
        <taxon>Streptophyta</taxon>
        <taxon>Embryophyta</taxon>
        <taxon>Tracheophyta</taxon>
        <taxon>Spermatophyta</taxon>
        <taxon>Magnoliopsida</taxon>
        <taxon>eudicotyledons</taxon>
        <taxon>Gunneridae</taxon>
        <taxon>Pentapetalae</taxon>
        <taxon>rosids</taxon>
        <taxon>malvids</taxon>
        <taxon>Sapindales</taxon>
        <taxon>Sapindaceae</taxon>
        <taxon>Hippocastanoideae</taxon>
        <taxon>Acereae</taxon>
        <taxon>Acer</taxon>
    </lineage>
</organism>
<gene>
    <name evidence="1" type="ORF">LWI28_006324</name>
</gene>
<proteinExistence type="predicted"/>
<accession>A0AAD5IYU2</accession>
<evidence type="ECO:0000313" key="1">
    <source>
        <dbReference type="EMBL" id="KAI9176714.1"/>
    </source>
</evidence>
<sequence>MCNFILSYKYKINISRSHSQVTTLLSLSSTLRRFSTPLIAVTPLSNPLFVASSPSLLLSRPPLLSLTALLFVRCGIVWKKNK</sequence>
<comment type="caution">
    <text evidence="1">The sequence shown here is derived from an EMBL/GenBank/DDBJ whole genome shotgun (WGS) entry which is preliminary data.</text>
</comment>